<dbReference type="EMBL" id="WCTJ01000059">
    <property type="protein sequence ID" value="KAB4246807.1"/>
    <property type="molecule type" value="Genomic_DNA"/>
</dbReference>
<accession>A0A6I0LCV5</accession>
<dbReference type="NCBIfam" id="TIGR03696">
    <property type="entry name" value="Rhs_assc_core"/>
    <property type="match status" value="1"/>
</dbReference>
<dbReference type="InterPro" id="IPR050708">
    <property type="entry name" value="T6SS_VgrG/RHS"/>
</dbReference>
<name>A0A6I0LCV5_BACUN</name>
<dbReference type="PANTHER" id="PTHR32305">
    <property type="match status" value="1"/>
</dbReference>
<sequence>MIRISKLTYDGLIENLTFTFAGNRPTRVDDAVAASAYGGGFEFKDAVKQANEYAYDANGNLTKDLNKGISNISYNCLNLPSTVTFSDGSRISHTYGADGTKLKTVHKTGSTTTTTDYCGNVVYENGVRKLLLTDEGYVTLSDGKYHYYLHQGNNRVVINQSGTVEETNHYYPFGGVFASTGNVQPYKYNGKELDAKKGLNWYDYGARHYDAALGRFTTNDRFAEKYHSLSPYQYGANNPVNTIDINGDSLLIVTPAAIEAIYNGLQDGSNIKMQFNNGILDPTSIAKQANSSNDFFLKDLFEIANSEKMVELSLSDKNTYKMNGKTVEETFGTPYDDDDSEIPAHQKEEYSKAGVPFGKHIQGNLGQTLVLDKRLASGKSSTNSHVQVIINKNGTLNHRTVGIAHEFGHVILYLRNVPFSHGQPGVNNFIYNKRADVMSKRLGYDY</sequence>
<evidence type="ECO:0000313" key="2">
    <source>
        <dbReference type="Proteomes" id="UP000487989"/>
    </source>
</evidence>
<dbReference type="Proteomes" id="UP000487989">
    <property type="component" value="Unassembled WGS sequence"/>
</dbReference>
<gene>
    <name evidence="1" type="ORF">GAP48_20905</name>
</gene>
<comment type="caution">
    <text evidence="1">The sequence shown here is derived from an EMBL/GenBank/DDBJ whole genome shotgun (WGS) entry which is preliminary data.</text>
</comment>
<dbReference type="InterPro" id="IPR022385">
    <property type="entry name" value="Rhs_assc_core"/>
</dbReference>
<reference evidence="1 2" key="1">
    <citation type="journal article" date="2019" name="Nat. Med.">
        <title>A library of human gut bacterial isolates paired with longitudinal multiomics data enables mechanistic microbiome research.</title>
        <authorList>
            <person name="Poyet M."/>
            <person name="Groussin M."/>
            <person name="Gibbons S.M."/>
            <person name="Avila-Pacheco J."/>
            <person name="Jiang X."/>
            <person name="Kearney S.M."/>
            <person name="Perrotta A.R."/>
            <person name="Berdy B."/>
            <person name="Zhao S."/>
            <person name="Lieberman T.D."/>
            <person name="Swanson P.K."/>
            <person name="Smith M."/>
            <person name="Roesemann S."/>
            <person name="Alexander J.E."/>
            <person name="Rich S.A."/>
            <person name="Livny J."/>
            <person name="Vlamakis H."/>
            <person name="Clish C."/>
            <person name="Bullock K."/>
            <person name="Deik A."/>
            <person name="Scott J."/>
            <person name="Pierce K.A."/>
            <person name="Xavier R.J."/>
            <person name="Alm E.J."/>
        </authorList>
    </citation>
    <scope>NUCLEOTIDE SEQUENCE [LARGE SCALE GENOMIC DNA]</scope>
    <source>
        <strain evidence="1 2">BIOML-A3</strain>
    </source>
</reference>
<organism evidence="1 2">
    <name type="scientific">Bacteroides uniformis</name>
    <dbReference type="NCBI Taxonomy" id="820"/>
    <lineage>
        <taxon>Bacteria</taxon>
        <taxon>Pseudomonadati</taxon>
        <taxon>Bacteroidota</taxon>
        <taxon>Bacteroidia</taxon>
        <taxon>Bacteroidales</taxon>
        <taxon>Bacteroidaceae</taxon>
        <taxon>Bacteroides</taxon>
    </lineage>
</organism>
<dbReference type="RefSeq" id="WP_151882627.1">
    <property type="nucleotide sequence ID" value="NZ_WCTH01000054.1"/>
</dbReference>
<dbReference type="PANTHER" id="PTHR32305:SF15">
    <property type="entry name" value="PROTEIN RHSA-RELATED"/>
    <property type="match status" value="1"/>
</dbReference>
<evidence type="ECO:0000313" key="1">
    <source>
        <dbReference type="EMBL" id="KAB4246807.1"/>
    </source>
</evidence>
<dbReference type="AlphaFoldDB" id="A0A6I0LCV5"/>
<protein>
    <submittedName>
        <fullName evidence="1">RHS repeat-associated core domain-containing protein</fullName>
    </submittedName>
</protein>
<dbReference type="Gene3D" id="2.180.10.10">
    <property type="entry name" value="RHS repeat-associated core"/>
    <property type="match status" value="1"/>
</dbReference>
<proteinExistence type="predicted"/>